<gene>
    <name evidence="8" type="ORF">CALK_1963</name>
</gene>
<evidence type="ECO:0000313" key="8">
    <source>
        <dbReference type="EMBL" id="ERP31164.1"/>
    </source>
</evidence>
<dbReference type="SUPFAM" id="SSF51182">
    <property type="entry name" value="RmlC-like cupins"/>
    <property type="match status" value="1"/>
</dbReference>
<evidence type="ECO:0000256" key="7">
    <source>
        <dbReference type="RuleBase" id="RU364069"/>
    </source>
</evidence>
<dbReference type="EMBL" id="ASJR01000018">
    <property type="protein sequence ID" value="ERP31164.1"/>
    <property type="molecule type" value="Genomic_DNA"/>
</dbReference>
<protein>
    <recommendedName>
        <fullName evidence="4 7">dTDP-4-dehydrorhamnose 3,5-epimerase</fullName>
        <ecNumber evidence="3 7">5.1.3.13</ecNumber>
    </recommendedName>
    <alternativeName>
        <fullName evidence="7">Thymidine diphospho-4-keto-rhamnose 3,5-epimerase</fullName>
    </alternativeName>
</protein>
<dbReference type="Proteomes" id="UP000017148">
    <property type="component" value="Unassembled WGS sequence"/>
</dbReference>
<reference evidence="8 9" key="1">
    <citation type="journal article" date="2013" name="Environ. Microbiol.">
        <title>Genome analysis of Chitinivibrio alkaliphilus gen. nov., sp. nov., a novel extremely haloalkaliphilic anaerobic chitinolytic bacterium from the candidate phylum Termite Group 3.</title>
        <authorList>
            <person name="Sorokin D.Y."/>
            <person name="Gumerov V.M."/>
            <person name="Rakitin A.L."/>
            <person name="Beletsky A.V."/>
            <person name="Damste J.S."/>
            <person name="Muyzer G."/>
            <person name="Mardanov A.V."/>
            <person name="Ravin N.V."/>
        </authorList>
    </citation>
    <scope>NUCLEOTIDE SEQUENCE [LARGE SCALE GENOMIC DNA]</scope>
    <source>
        <strain evidence="8 9">ACht1</strain>
    </source>
</reference>
<dbReference type="GO" id="GO:0008830">
    <property type="term" value="F:dTDP-4-dehydrorhamnose 3,5-epimerase activity"/>
    <property type="evidence" value="ECO:0007669"/>
    <property type="project" value="UniProtKB-UniRule"/>
</dbReference>
<proteinExistence type="inferred from homology"/>
<comment type="pathway">
    <text evidence="7">Carbohydrate biosynthesis; dTDP-L-rhamnose biosynthesis.</text>
</comment>
<dbReference type="CDD" id="cd00438">
    <property type="entry name" value="cupin_RmlC"/>
    <property type="match status" value="1"/>
</dbReference>
<evidence type="ECO:0000256" key="6">
    <source>
        <dbReference type="PIRSR" id="PIRSR600888-3"/>
    </source>
</evidence>
<dbReference type="OrthoDB" id="9800680at2"/>
<dbReference type="GO" id="GO:0005829">
    <property type="term" value="C:cytosol"/>
    <property type="evidence" value="ECO:0007669"/>
    <property type="project" value="TreeGrafter"/>
</dbReference>
<dbReference type="EC" id="5.1.3.13" evidence="3 7"/>
<dbReference type="PATRIC" id="fig|1313304.3.peg.1869"/>
<feature type="active site" description="Proton donor" evidence="5">
    <location>
        <position position="137"/>
    </location>
</feature>
<comment type="catalytic activity">
    <reaction evidence="1 7">
        <text>dTDP-4-dehydro-6-deoxy-alpha-D-glucose = dTDP-4-dehydro-beta-L-rhamnose</text>
        <dbReference type="Rhea" id="RHEA:16969"/>
        <dbReference type="ChEBI" id="CHEBI:57649"/>
        <dbReference type="ChEBI" id="CHEBI:62830"/>
        <dbReference type="EC" id="5.1.3.13"/>
    </reaction>
</comment>
<comment type="subunit">
    <text evidence="7">Homodimer.</text>
</comment>
<evidence type="ECO:0000256" key="4">
    <source>
        <dbReference type="ARBA" id="ARBA00019595"/>
    </source>
</evidence>
<evidence type="ECO:0000313" key="9">
    <source>
        <dbReference type="Proteomes" id="UP000017148"/>
    </source>
</evidence>
<dbReference type="STRING" id="1313304.CALK_1963"/>
<dbReference type="AlphaFoldDB" id="U7D3T2"/>
<comment type="function">
    <text evidence="2 7">Catalyzes the epimerization of the C3' and C5'positions of dTDP-6-deoxy-D-xylo-4-hexulose, forming dTDP-6-deoxy-L-lyxo-4-hexulose.</text>
</comment>
<keyword evidence="7" id="KW-0413">Isomerase</keyword>
<dbReference type="InterPro" id="IPR000888">
    <property type="entry name" value="RmlC-like"/>
</dbReference>
<feature type="active site" description="Proton acceptor" evidence="5">
    <location>
        <position position="67"/>
    </location>
</feature>
<evidence type="ECO:0000256" key="3">
    <source>
        <dbReference type="ARBA" id="ARBA00012098"/>
    </source>
</evidence>
<accession>U7D3T2</accession>
<comment type="caution">
    <text evidence="8">The sequence shown here is derived from an EMBL/GenBank/DDBJ whole genome shotgun (WGS) entry which is preliminary data.</text>
</comment>
<feature type="site" description="Participates in a stacking interaction with the thymidine ring of dTDP-4-oxo-6-deoxyglucose" evidence="6">
    <location>
        <position position="143"/>
    </location>
</feature>
<organism evidence="8 9">
    <name type="scientific">Chitinivibrio alkaliphilus ACht1</name>
    <dbReference type="NCBI Taxonomy" id="1313304"/>
    <lineage>
        <taxon>Bacteria</taxon>
        <taxon>Pseudomonadati</taxon>
        <taxon>Fibrobacterota</taxon>
        <taxon>Chitinivibrionia</taxon>
        <taxon>Chitinivibrionales</taxon>
        <taxon>Chitinivibrionaceae</taxon>
        <taxon>Chitinivibrio</taxon>
    </lineage>
</organism>
<sequence>MKLHKKFFAHSPAPSPCLISPRVFTDSRGYFFESYRATTFTDMGICEEWVQENSSFSVQKGVIRGLHLQAPPAGQAKLVQVTRGKIFDVFVDVRKESPSYGQWESCILSDTNHHILYLPRGFAHGFSVLKEQTHVLYKCSNYYAPDREITLAWNDPDLAIPWPSSFPPILSSKDSHGRAFADFISPW</sequence>
<dbReference type="GO" id="GO:0000271">
    <property type="term" value="P:polysaccharide biosynthetic process"/>
    <property type="evidence" value="ECO:0007669"/>
    <property type="project" value="TreeGrafter"/>
</dbReference>
<dbReference type="NCBIfam" id="TIGR01221">
    <property type="entry name" value="rmlC"/>
    <property type="match status" value="1"/>
</dbReference>
<dbReference type="PANTHER" id="PTHR21047:SF2">
    <property type="entry name" value="THYMIDINE DIPHOSPHO-4-KETO-RHAMNOSE 3,5-EPIMERASE"/>
    <property type="match status" value="1"/>
</dbReference>
<dbReference type="RefSeq" id="WP_022637383.1">
    <property type="nucleotide sequence ID" value="NZ_ASJR01000018.1"/>
</dbReference>
<dbReference type="Gene3D" id="2.60.120.10">
    <property type="entry name" value="Jelly Rolls"/>
    <property type="match status" value="1"/>
</dbReference>
<dbReference type="InterPro" id="IPR014710">
    <property type="entry name" value="RmlC-like_jellyroll"/>
</dbReference>
<evidence type="ECO:0000256" key="5">
    <source>
        <dbReference type="PIRSR" id="PIRSR600888-1"/>
    </source>
</evidence>
<keyword evidence="9" id="KW-1185">Reference proteome</keyword>
<evidence type="ECO:0000256" key="2">
    <source>
        <dbReference type="ARBA" id="ARBA00001997"/>
    </source>
</evidence>
<dbReference type="GO" id="GO:0019305">
    <property type="term" value="P:dTDP-rhamnose biosynthetic process"/>
    <property type="evidence" value="ECO:0007669"/>
    <property type="project" value="UniProtKB-UniRule"/>
</dbReference>
<dbReference type="PANTHER" id="PTHR21047">
    <property type="entry name" value="DTDP-6-DEOXY-D-GLUCOSE-3,5 EPIMERASE"/>
    <property type="match status" value="1"/>
</dbReference>
<evidence type="ECO:0000256" key="1">
    <source>
        <dbReference type="ARBA" id="ARBA00001298"/>
    </source>
</evidence>
<dbReference type="eggNOG" id="COG1898">
    <property type="taxonomic scope" value="Bacteria"/>
</dbReference>
<comment type="similarity">
    <text evidence="7">Belongs to the dTDP-4-dehydrorhamnose 3,5-epimerase family.</text>
</comment>
<dbReference type="Pfam" id="PF00908">
    <property type="entry name" value="dTDP_sugar_isom"/>
    <property type="match status" value="1"/>
</dbReference>
<name>U7D3T2_9BACT</name>
<dbReference type="UniPathway" id="UPA00124"/>
<dbReference type="InterPro" id="IPR011051">
    <property type="entry name" value="RmlC_Cupin_sf"/>
</dbReference>